<name>A0A7R9KS17_9ACAR</name>
<proteinExistence type="predicted"/>
<dbReference type="EMBL" id="CAJPIZ010005317">
    <property type="protein sequence ID" value="CAG2108484.1"/>
    <property type="molecule type" value="Genomic_DNA"/>
</dbReference>
<dbReference type="AlphaFoldDB" id="A0A7R9KS17"/>
<gene>
    <name evidence="2" type="ORF">OSB1V03_LOCUS8476</name>
</gene>
<dbReference type="Proteomes" id="UP000759131">
    <property type="component" value="Unassembled WGS sequence"/>
</dbReference>
<evidence type="ECO:0000313" key="3">
    <source>
        <dbReference type="Proteomes" id="UP000759131"/>
    </source>
</evidence>
<keyword evidence="3" id="KW-1185">Reference proteome</keyword>
<feature type="region of interest" description="Disordered" evidence="1">
    <location>
        <begin position="37"/>
        <end position="69"/>
    </location>
</feature>
<reference evidence="2" key="1">
    <citation type="submission" date="2020-11" db="EMBL/GenBank/DDBJ databases">
        <authorList>
            <person name="Tran Van P."/>
        </authorList>
    </citation>
    <scope>NUCLEOTIDE SEQUENCE</scope>
</reference>
<feature type="compositionally biased region" description="Polar residues" evidence="1">
    <location>
        <begin position="57"/>
        <end position="69"/>
    </location>
</feature>
<evidence type="ECO:0000313" key="2">
    <source>
        <dbReference type="EMBL" id="CAD7628054.1"/>
    </source>
</evidence>
<sequence length="69" mass="7738">MNSSDKSIKQSNSSLNEDFWAELDAISETDIDVSHPYRELDDENSSNKSLEVIGYDINSNSSRSGVHMK</sequence>
<accession>A0A7R9KS17</accession>
<organism evidence="2">
    <name type="scientific">Medioppia subpectinata</name>
    <dbReference type="NCBI Taxonomy" id="1979941"/>
    <lineage>
        <taxon>Eukaryota</taxon>
        <taxon>Metazoa</taxon>
        <taxon>Ecdysozoa</taxon>
        <taxon>Arthropoda</taxon>
        <taxon>Chelicerata</taxon>
        <taxon>Arachnida</taxon>
        <taxon>Acari</taxon>
        <taxon>Acariformes</taxon>
        <taxon>Sarcoptiformes</taxon>
        <taxon>Oribatida</taxon>
        <taxon>Brachypylina</taxon>
        <taxon>Oppioidea</taxon>
        <taxon>Oppiidae</taxon>
        <taxon>Medioppia</taxon>
    </lineage>
</organism>
<protein>
    <submittedName>
        <fullName evidence="2">Uncharacterized protein</fullName>
    </submittedName>
</protein>
<dbReference type="EMBL" id="OC859892">
    <property type="protein sequence ID" value="CAD7628054.1"/>
    <property type="molecule type" value="Genomic_DNA"/>
</dbReference>
<evidence type="ECO:0000256" key="1">
    <source>
        <dbReference type="SAM" id="MobiDB-lite"/>
    </source>
</evidence>